<reference evidence="3 4" key="1">
    <citation type="submission" date="2021-04" db="EMBL/GenBank/DDBJ databases">
        <authorList>
            <person name="Bliznina A."/>
        </authorList>
    </citation>
    <scope>NUCLEOTIDE SEQUENCE [LARGE SCALE GENOMIC DNA]</scope>
</reference>
<dbReference type="InterPro" id="IPR000742">
    <property type="entry name" value="EGF"/>
</dbReference>
<evidence type="ECO:0000313" key="3">
    <source>
        <dbReference type="EMBL" id="CAG5086726.1"/>
    </source>
</evidence>
<accession>A0ABN7RV58</accession>
<dbReference type="SUPFAM" id="SSF57196">
    <property type="entry name" value="EGF/Laminin"/>
    <property type="match status" value="1"/>
</dbReference>
<dbReference type="SMART" id="SM00181">
    <property type="entry name" value="EGF"/>
    <property type="match status" value="2"/>
</dbReference>
<comment type="caution">
    <text evidence="1">Lacks conserved residue(s) required for the propagation of feature annotation.</text>
</comment>
<evidence type="ECO:0000259" key="2">
    <source>
        <dbReference type="PROSITE" id="PS50026"/>
    </source>
</evidence>
<evidence type="ECO:0000313" key="4">
    <source>
        <dbReference type="Proteomes" id="UP001158576"/>
    </source>
</evidence>
<dbReference type="Gene3D" id="2.10.25.10">
    <property type="entry name" value="Laminin"/>
    <property type="match status" value="1"/>
</dbReference>
<feature type="disulfide bond" evidence="1">
    <location>
        <begin position="117"/>
        <end position="126"/>
    </location>
</feature>
<sequence length="254" mass="28487">MLLMILFASAVMGCKDLMADCELHLDKCGNWYIQTYQCPLSCRTCEVQEDPLSPDWVVVAPEIPETTTTKAAQTTASSTTTTTTTQSHISCADNPCDSQGVSTCRDLDEAPFYQCECFANYEGYRCEIENCRCGNGGICSYCSTERCFCSCPPGWTGAYCDVRVQEETTTKLPTTTTTLTPYRTSLRAPYPDYDTAADIDDSDDSGLMTYIYEYVTYDSAEKDAEEKPVEEKKKEARNPLSFYFWYKILSKLQG</sequence>
<feature type="domain" description="EGF-like" evidence="2">
    <location>
        <begin position="87"/>
        <end position="127"/>
    </location>
</feature>
<proteinExistence type="predicted"/>
<name>A0ABN7RV58_OIKDI</name>
<keyword evidence="1" id="KW-0245">EGF-like domain</keyword>
<dbReference type="EMBL" id="OU015568">
    <property type="protein sequence ID" value="CAG5086726.1"/>
    <property type="molecule type" value="Genomic_DNA"/>
</dbReference>
<protein>
    <submittedName>
        <fullName evidence="3">Oidioi.mRNA.OKI2018_I69.PAR.g11333.t1.cds</fullName>
    </submittedName>
</protein>
<dbReference type="PROSITE" id="PS00022">
    <property type="entry name" value="EGF_1"/>
    <property type="match status" value="1"/>
</dbReference>
<dbReference type="PROSITE" id="PS50026">
    <property type="entry name" value="EGF_3"/>
    <property type="match status" value="1"/>
</dbReference>
<keyword evidence="1" id="KW-1015">Disulfide bond</keyword>
<evidence type="ECO:0000256" key="1">
    <source>
        <dbReference type="PROSITE-ProRule" id="PRU00076"/>
    </source>
</evidence>
<gene>
    <name evidence="3" type="ORF">OKIOD_LOCUS2891</name>
</gene>
<organism evidence="3 4">
    <name type="scientific">Oikopleura dioica</name>
    <name type="common">Tunicate</name>
    <dbReference type="NCBI Taxonomy" id="34765"/>
    <lineage>
        <taxon>Eukaryota</taxon>
        <taxon>Metazoa</taxon>
        <taxon>Chordata</taxon>
        <taxon>Tunicata</taxon>
        <taxon>Appendicularia</taxon>
        <taxon>Copelata</taxon>
        <taxon>Oikopleuridae</taxon>
        <taxon>Oikopleura</taxon>
    </lineage>
</organism>
<keyword evidence="4" id="KW-1185">Reference proteome</keyword>
<dbReference type="Proteomes" id="UP001158576">
    <property type="component" value="Chromosome PAR"/>
</dbReference>